<dbReference type="Proteomes" id="UP000036987">
    <property type="component" value="Unassembled WGS sequence"/>
</dbReference>
<evidence type="ECO:0000313" key="4">
    <source>
        <dbReference type="Proteomes" id="UP000036987"/>
    </source>
</evidence>
<dbReference type="OrthoDB" id="2138282at2759"/>
<name>A0A0K9NX15_ZOSMR</name>
<dbReference type="PANTHER" id="PTHR13343:SF29">
    <property type="entry name" value="PYRIDOXAMINE 5'-PHOSPHATE OXIDASE FAMILY PROTEIN"/>
    <property type="match status" value="1"/>
</dbReference>
<dbReference type="PANTHER" id="PTHR13343">
    <property type="entry name" value="CREG1 PROTEIN"/>
    <property type="match status" value="1"/>
</dbReference>
<dbReference type="AlphaFoldDB" id="A0A0K9NX15"/>
<evidence type="ECO:0000259" key="2">
    <source>
        <dbReference type="Pfam" id="PF13883"/>
    </source>
</evidence>
<keyword evidence="4" id="KW-1185">Reference proteome</keyword>
<dbReference type="EMBL" id="LFYR01001606">
    <property type="protein sequence ID" value="KMZ60577.1"/>
    <property type="molecule type" value="Genomic_DNA"/>
</dbReference>
<feature type="domain" description="CREG-like beta-barrel" evidence="2">
    <location>
        <begin position="160"/>
        <end position="307"/>
    </location>
</feature>
<dbReference type="GO" id="GO:0005737">
    <property type="term" value="C:cytoplasm"/>
    <property type="evidence" value="ECO:0007669"/>
    <property type="project" value="UniProtKB-ARBA"/>
</dbReference>
<organism evidence="3 4">
    <name type="scientific">Zostera marina</name>
    <name type="common">Eelgrass</name>
    <dbReference type="NCBI Taxonomy" id="29655"/>
    <lineage>
        <taxon>Eukaryota</taxon>
        <taxon>Viridiplantae</taxon>
        <taxon>Streptophyta</taxon>
        <taxon>Embryophyta</taxon>
        <taxon>Tracheophyta</taxon>
        <taxon>Spermatophyta</taxon>
        <taxon>Magnoliopsida</taxon>
        <taxon>Liliopsida</taxon>
        <taxon>Zosteraceae</taxon>
        <taxon>Zostera</taxon>
    </lineage>
</organism>
<evidence type="ECO:0000313" key="3">
    <source>
        <dbReference type="EMBL" id="KMZ60577.1"/>
    </source>
</evidence>
<proteinExistence type="predicted"/>
<dbReference type="Gene3D" id="2.30.110.10">
    <property type="entry name" value="Electron Transport, Fmn-binding Protein, Chain A"/>
    <property type="match status" value="1"/>
</dbReference>
<reference evidence="4" key="1">
    <citation type="journal article" date="2016" name="Nature">
        <title>The genome of the seagrass Zostera marina reveals angiosperm adaptation to the sea.</title>
        <authorList>
            <person name="Olsen J.L."/>
            <person name="Rouze P."/>
            <person name="Verhelst B."/>
            <person name="Lin Y.-C."/>
            <person name="Bayer T."/>
            <person name="Collen J."/>
            <person name="Dattolo E."/>
            <person name="De Paoli E."/>
            <person name="Dittami S."/>
            <person name="Maumus F."/>
            <person name="Michel G."/>
            <person name="Kersting A."/>
            <person name="Lauritano C."/>
            <person name="Lohaus R."/>
            <person name="Toepel M."/>
            <person name="Tonon T."/>
            <person name="Vanneste K."/>
            <person name="Amirebrahimi M."/>
            <person name="Brakel J."/>
            <person name="Bostroem C."/>
            <person name="Chovatia M."/>
            <person name="Grimwood J."/>
            <person name="Jenkins J.W."/>
            <person name="Jueterbock A."/>
            <person name="Mraz A."/>
            <person name="Stam W.T."/>
            <person name="Tice H."/>
            <person name="Bornberg-Bauer E."/>
            <person name="Green P.J."/>
            <person name="Pearson G.A."/>
            <person name="Procaccini G."/>
            <person name="Duarte C.M."/>
            <person name="Schmutz J."/>
            <person name="Reusch T.B.H."/>
            <person name="Van de Peer Y."/>
        </authorList>
    </citation>
    <scope>NUCLEOTIDE SEQUENCE [LARGE SCALE GENOMIC DNA]</scope>
    <source>
        <strain evidence="4">cv. Finnish</strain>
    </source>
</reference>
<dbReference type="InterPro" id="IPR012349">
    <property type="entry name" value="Split_barrel_FMN-bd"/>
</dbReference>
<dbReference type="Pfam" id="PF13883">
    <property type="entry name" value="CREG_beta-barrel"/>
    <property type="match status" value="1"/>
</dbReference>
<comment type="caution">
    <text evidence="3">The sequence shown here is derived from an EMBL/GenBank/DDBJ whole genome shotgun (WGS) entry which is preliminary data.</text>
</comment>
<dbReference type="STRING" id="29655.A0A0K9NX15"/>
<sequence length="396" mass="44950">MEILPSSIFKLINTKNSASTSFLSSSFFLICQLPMRNRNRAQYMETNTIVYERGPLNFKKCHYDGVRIRCLEFSNEGVGSFEEEEVGYSEIEMISEDKLPSLENQNSSNETSGSHKSETNNPLNYVKSADRGYSSGLFRAPISGGKQSATYCHNLPRPALTVRNLMEQARFAHLCSIMSRSHHRGEGYPFGSLVDFVTDPAGLPIITLSSLAIHTRNLLANRRCSLVVQIPGWSSLSNARVTIFGDIEPLPERFKKWAEMQYKIKHPQFVSQQWECVNFYQLRYISDVYFIGGFGTVTWIDVEEYMNTKPDAIAMNDVQKNLKELNSVFSMKLKKLLSTDKIAVDDAAVISIDSKGIDIKVRQGAQFNIQRVPFETEFPVITLEDAKTVIWKIMEK</sequence>
<dbReference type="SUPFAM" id="SSF50475">
    <property type="entry name" value="FMN-binding split barrel"/>
    <property type="match status" value="1"/>
</dbReference>
<accession>A0A0K9NX15</accession>
<feature type="region of interest" description="Disordered" evidence="1">
    <location>
        <begin position="99"/>
        <end position="124"/>
    </location>
</feature>
<dbReference type="InterPro" id="IPR055343">
    <property type="entry name" value="CREG_beta-barrel"/>
</dbReference>
<evidence type="ECO:0000256" key="1">
    <source>
        <dbReference type="SAM" id="MobiDB-lite"/>
    </source>
</evidence>
<feature type="compositionally biased region" description="Polar residues" evidence="1">
    <location>
        <begin position="102"/>
        <end position="112"/>
    </location>
</feature>
<protein>
    <submittedName>
        <fullName evidence="3">Pyridoxamine 5'-phosphate oxidase-related, FMN-binding</fullName>
    </submittedName>
</protein>
<gene>
    <name evidence="3" type="ORF">ZOSMA_58G00330</name>
</gene>